<dbReference type="EMBL" id="FMWK01000005">
    <property type="protein sequence ID" value="SCZ78519.1"/>
    <property type="molecule type" value="Genomic_DNA"/>
</dbReference>
<reference evidence="1 2" key="1">
    <citation type="submission" date="2016-10" db="EMBL/GenBank/DDBJ databases">
        <authorList>
            <person name="de Groot N.N."/>
        </authorList>
    </citation>
    <scope>NUCLEOTIDE SEQUENCE [LARGE SCALE GENOMIC DNA]</scope>
    <source>
        <strain evidence="1 2">DSM 10317</strain>
    </source>
</reference>
<evidence type="ECO:0000313" key="1">
    <source>
        <dbReference type="EMBL" id="SCZ78519.1"/>
    </source>
</evidence>
<evidence type="ECO:0000313" key="2">
    <source>
        <dbReference type="Proteomes" id="UP000199428"/>
    </source>
</evidence>
<gene>
    <name evidence="1" type="ORF">SAMN02910350_01330</name>
</gene>
<dbReference type="AlphaFoldDB" id="A0A1G5RYY4"/>
<protein>
    <submittedName>
        <fullName evidence="1">Uncharacterized protein</fullName>
    </submittedName>
</protein>
<sequence>MNIGILEKELNEIDESIKKLRLREKVVIKSSNSVVVKKGNGVYQYYYRDGLGNLTYIPSRNNNYAKELVQRDYYNKLMDKLQEQKSILEKFIKRYEENPIDAVYEKFCKGRQILIEPLRPIEQEFVNQWLDEHPGNQNPFEKRGTYLTNRGEYVRSKSEKILADLFYQIGIPYQYEASYVLYNGKICYPDFILLNKRDRKTFYWEHFGLASDKDYSETNLEKLLRYEKSGLVLGDNLIVSFESAGISFDVKLIEEKIKTYLL</sequence>
<organism evidence="1 2">
    <name type="scientific">Pseudobutyrivibrio xylanivorans</name>
    <dbReference type="NCBI Taxonomy" id="185007"/>
    <lineage>
        <taxon>Bacteria</taxon>
        <taxon>Bacillati</taxon>
        <taxon>Bacillota</taxon>
        <taxon>Clostridia</taxon>
        <taxon>Lachnospirales</taxon>
        <taxon>Lachnospiraceae</taxon>
        <taxon>Pseudobutyrivibrio</taxon>
    </lineage>
</organism>
<name>A0A1G5RYY4_PSEXY</name>
<dbReference type="RefSeq" id="WP_090162218.1">
    <property type="nucleotide sequence ID" value="NZ_FMWK01000005.1"/>
</dbReference>
<proteinExistence type="predicted"/>
<accession>A0A1G5RYY4</accession>
<dbReference type="Proteomes" id="UP000199428">
    <property type="component" value="Unassembled WGS sequence"/>
</dbReference>